<dbReference type="RefSeq" id="WP_379980930.1">
    <property type="nucleotide sequence ID" value="NZ_JBHSFV010000011.1"/>
</dbReference>
<dbReference type="Pfam" id="PF19822">
    <property type="entry name" value="DUF6304"/>
    <property type="match status" value="1"/>
</dbReference>
<comment type="caution">
    <text evidence="1">The sequence shown here is derived from an EMBL/GenBank/DDBJ whole genome shotgun (WGS) entry which is preliminary data.</text>
</comment>
<proteinExistence type="predicted"/>
<evidence type="ECO:0000313" key="2">
    <source>
        <dbReference type="Proteomes" id="UP001596043"/>
    </source>
</evidence>
<reference evidence="2" key="1">
    <citation type="journal article" date="2019" name="Int. J. Syst. Evol. Microbiol.">
        <title>The Global Catalogue of Microorganisms (GCM) 10K type strain sequencing project: providing services to taxonomists for standard genome sequencing and annotation.</title>
        <authorList>
            <consortium name="The Broad Institute Genomics Platform"/>
            <consortium name="The Broad Institute Genome Sequencing Center for Infectious Disease"/>
            <person name="Wu L."/>
            <person name="Ma J."/>
        </authorList>
    </citation>
    <scope>NUCLEOTIDE SEQUENCE [LARGE SCALE GENOMIC DNA]</scope>
    <source>
        <strain evidence="2">YJ-61-S</strain>
    </source>
</reference>
<dbReference type="Proteomes" id="UP001596043">
    <property type="component" value="Unassembled WGS sequence"/>
</dbReference>
<sequence length="229" mass="26806">MTNLKTYKGFFENNLGISEIEIENDFEYLKFDLDTFKFEGTSFDDFELLNYDNYSKTELERFLLNKISCGQGFVYELCDCNINIFIPILIKDIVTKETFERKLDIKIEIGKSLSNGVIDRIEVSLSLKIFNDVLTVKNGNFEGALTQIQKKIEPRFKLNNCFGCNFSDYSPYGNSLFGDMLCFKNQKEDYLKVKNKKQFFNLNKPDRIVQETYCCEEFELRGENIGYRG</sequence>
<dbReference type="InterPro" id="IPR046271">
    <property type="entry name" value="DUF6304"/>
</dbReference>
<name>A0ABV9I066_9FLAO</name>
<accession>A0ABV9I066</accession>
<gene>
    <name evidence="1" type="ORF">ACFO3O_16805</name>
</gene>
<organism evidence="1 2">
    <name type="scientific">Dokdonia ponticola</name>
    <dbReference type="NCBI Taxonomy" id="2041041"/>
    <lineage>
        <taxon>Bacteria</taxon>
        <taxon>Pseudomonadati</taxon>
        <taxon>Bacteroidota</taxon>
        <taxon>Flavobacteriia</taxon>
        <taxon>Flavobacteriales</taxon>
        <taxon>Flavobacteriaceae</taxon>
        <taxon>Dokdonia</taxon>
    </lineage>
</organism>
<dbReference type="EMBL" id="JBHSFV010000011">
    <property type="protein sequence ID" value="MFC4635573.1"/>
    <property type="molecule type" value="Genomic_DNA"/>
</dbReference>
<evidence type="ECO:0000313" key="1">
    <source>
        <dbReference type="EMBL" id="MFC4635573.1"/>
    </source>
</evidence>
<keyword evidence="2" id="KW-1185">Reference proteome</keyword>
<protein>
    <submittedName>
        <fullName evidence="1">DUF6304 family protein</fullName>
    </submittedName>
</protein>